<organism evidence="3 4">
    <name type="scientific">Paenibacillus segetis</name>
    <dbReference type="NCBI Taxonomy" id="1325360"/>
    <lineage>
        <taxon>Bacteria</taxon>
        <taxon>Bacillati</taxon>
        <taxon>Bacillota</taxon>
        <taxon>Bacilli</taxon>
        <taxon>Bacillales</taxon>
        <taxon>Paenibacillaceae</taxon>
        <taxon>Paenibacillus</taxon>
    </lineage>
</organism>
<evidence type="ECO:0000313" key="3">
    <source>
        <dbReference type="EMBL" id="GGH17498.1"/>
    </source>
</evidence>
<keyword evidence="4" id="KW-1185">Reference proteome</keyword>
<feature type="domain" description="HTH cro/C1-type" evidence="2">
    <location>
        <begin position="2"/>
        <end position="39"/>
    </location>
</feature>
<dbReference type="Proteomes" id="UP000659344">
    <property type="component" value="Unassembled WGS sequence"/>
</dbReference>
<dbReference type="Pfam" id="PF01381">
    <property type="entry name" value="HTH_3"/>
    <property type="match status" value="1"/>
</dbReference>
<evidence type="ECO:0000259" key="2">
    <source>
        <dbReference type="PROSITE" id="PS50943"/>
    </source>
</evidence>
<dbReference type="PANTHER" id="PTHR46558">
    <property type="entry name" value="TRACRIPTIONAL REGULATORY PROTEIN-RELATED-RELATED"/>
    <property type="match status" value="1"/>
</dbReference>
<accession>A0ABQ1YAK7</accession>
<gene>
    <name evidence="3" type="ORF">GCM10008013_12880</name>
</gene>
<dbReference type="CDD" id="cd00093">
    <property type="entry name" value="HTH_XRE"/>
    <property type="match status" value="2"/>
</dbReference>
<evidence type="ECO:0000313" key="4">
    <source>
        <dbReference type="Proteomes" id="UP000659344"/>
    </source>
</evidence>
<dbReference type="EMBL" id="BMFT01000001">
    <property type="protein sequence ID" value="GGH17498.1"/>
    <property type="molecule type" value="Genomic_DNA"/>
</dbReference>
<evidence type="ECO:0000256" key="1">
    <source>
        <dbReference type="ARBA" id="ARBA00023125"/>
    </source>
</evidence>
<dbReference type="PANTHER" id="PTHR46558:SF4">
    <property type="entry name" value="DNA-BIDING PHAGE PROTEIN"/>
    <property type="match status" value="1"/>
</dbReference>
<reference evidence="4" key="1">
    <citation type="journal article" date="2019" name="Int. J. Syst. Evol. Microbiol.">
        <title>The Global Catalogue of Microorganisms (GCM) 10K type strain sequencing project: providing services to taxonomists for standard genome sequencing and annotation.</title>
        <authorList>
            <consortium name="The Broad Institute Genomics Platform"/>
            <consortium name="The Broad Institute Genome Sequencing Center for Infectious Disease"/>
            <person name="Wu L."/>
            <person name="Ma J."/>
        </authorList>
    </citation>
    <scope>NUCLEOTIDE SEQUENCE [LARGE SCALE GENOMIC DNA]</scope>
    <source>
        <strain evidence="4">CGMCC 1.12769</strain>
    </source>
</reference>
<name>A0ABQ1YAK7_9BACL</name>
<dbReference type="Gene3D" id="1.10.260.40">
    <property type="entry name" value="lambda repressor-like DNA-binding domains"/>
    <property type="match status" value="2"/>
</dbReference>
<dbReference type="PROSITE" id="PS50943">
    <property type="entry name" value="HTH_CROC1"/>
    <property type="match status" value="1"/>
</dbReference>
<comment type="caution">
    <text evidence="3">The sequence shown here is derived from an EMBL/GenBank/DDBJ whole genome shotgun (WGS) entry which is preliminary data.</text>
</comment>
<protein>
    <recommendedName>
        <fullName evidence="2">HTH cro/C1-type domain-containing protein</fullName>
    </recommendedName>
</protein>
<sequence length="111" mass="12653">MLIGVSVNTIGNIERDVVQPSLPNLRKLAEILDRPIYYLGTFEEMPADTLGQKIRKARFYHGLLVTEAAEKFEVDIKSINNWETDRQVPSSKSINEVNNFISITYKDKAPK</sequence>
<proteinExistence type="predicted"/>
<dbReference type="InterPro" id="IPR010982">
    <property type="entry name" value="Lambda_DNA-bd_dom_sf"/>
</dbReference>
<dbReference type="SUPFAM" id="SSF47413">
    <property type="entry name" value="lambda repressor-like DNA-binding domains"/>
    <property type="match status" value="2"/>
</dbReference>
<dbReference type="InterPro" id="IPR001387">
    <property type="entry name" value="Cro/C1-type_HTH"/>
</dbReference>
<keyword evidence="1" id="KW-0238">DNA-binding</keyword>